<keyword evidence="1" id="KW-0732">Signal</keyword>
<comment type="caution">
    <text evidence="2">The sequence shown here is derived from an EMBL/GenBank/DDBJ whole genome shotgun (WGS) entry which is preliminary data.</text>
</comment>
<reference evidence="2 3" key="1">
    <citation type="submission" date="2019-02" db="EMBL/GenBank/DDBJ databases">
        <title>Genomic Encyclopedia of Type Strains, Phase IV (KMG-IV): sequencing the most valuable type-strain genomes for metagenomic binning, comparative biology and taxonomic classification.</title>
        <authorList>
            <person name="Goeker M."/>
        </authorList>
    </citation>
    <scope>NUCLEOTIDE SEQUENCE [LARGE SCALE GENOMIC DNA]</scope>
    <source>
        <strain evidence="2 3">DSM 17196</strain>
    </source>
</reference>
<feature type="chain" id="PRO_5021003436" evidence="1">
    <location>
        <begin position="21"/>
        <end position="170"/>
    </location>
</feature>
<proteinExistence type="predicted"/>
<dbReference type="EMBL" id="SGXE01000002">
    <property type="protein sequence ID" value="RZS93666.1"/>
    <property type="molecule type" value="Genomic_DNA"/>
</dbReference>
<accession>A0A4Q7P1E7</accession>
<evidence type="ECO:0000256" key="1">
    <source>
        <dbReference type="SAM" id="SignalP"/>
    </source>
</evidence>
<dbReference type="Proteomes" id="UP000292262">
    <property type="component" value="Unassembled WGS sequence"/>
</dbReference>
<feature type="signal peptide" evidence="1">
    <location>
        <begin position="1"/>
        <end position="20"/>
    </location>
</feature>
<sequence>MQTSKIIGLLLLITPSLLWAQETESDKTENISQETITKIIRIKGPNGEEKVIKQEQKITKKSSIQLNPDDSTQTNQDAMYTDAIVEVSSGSLSNAQEFSMVPDGNGYLIVYIEDGIKKIGKARPLNEKYYIVHFEEKDNKLGHFDTENHFVIQEYDAEKDEIATKRFEVN</sequence>
<evidence type="ECO:0000313" key="3">
    <source>
        <dbReference type="Proteomes" id="UP000292262"/>
    </source>
</evidence>
<protein>
    <submittedName>
        <fullName evidence="2">Uncharacterized protein</fullName>
    </submittedName>
</protein>
<evidence type="ECO:0000313" key="2">
    <source>
        <dbReference type="EMBL" id="RZS93666.1"/>
    </source>
</evidence>
<keyword evidence="3" id="KW-1185">Reference proteome</keyword>
<dbReference type="AlphaFoldDB" id="A0A4Q7P1E7"/>
<name>A0A4Q7P1E7_9FLAO</name>
<dbReference type="OrthoDB" id="1144137at2"/>
<gene>
    <name evidence="2" type="ORF">EV197_2246</name>
</gene>
<dbReference type="RefSeq" id="WP_130286783.1">
    <property type="nucleotide sequence ID" value="NZ_SGXE01000002.1"/>
</dbReference>
<organism evidence="2 3">
    <name type="scientific">Aquimarina brevivitae</name>
    <dbReference type="NCBI Taxonomy" id="323412"/>
    <lineage>
        <taxon>Bacteria</taxon>
        <taxon>Pseudomonadati</taxon>
        <taxon>Bacteroidota</taxon>
        <taxon>Flavobacteriia</taxon>
        <taxon>Flavobacteriales</taxon>
        <taxon>Flavobacteriaceae</taxon>
        <taxon>Aquimarina</taxon>
    </lineage>
</organism>